<name>A0A164PKP4_9CRUS</name>
<gene>
    <name evidence="2" type="ORF">APZ42_029482</name>
</gene>
<keyword evidence="1" id="KW-0812">Transmembrane</keyword>
<evidence type="ECO:0000313" key="2">
    <source>
        <dbReference type="EMBL" id="KZS06925.1"/>
    </source>
</evidence>
<evidence type="ECO:0000256" key="1">
    <source>
        <dbReference type="SAM" id="Phobius"/>
    </source>
</evidence>
<dbReference type="AlphaFoldDB" id="A0A164PKP4"/>
<feature type="transmembrane region" description="Helical" evidence="1">
    <location>
        <begin position="118"/>
        <end position="141"/>
    </location>
</feature>
<accession>A0A164PKP4</accession>
<protein>
    <submittedName>
        <fullName evidence="2">Uncharacterized protein</fullName>
    </submittedName>
</protein>
<organism evidence="2 3">
    <name type="scientific">Daphnia magna</name>
    <dbReference type="NCBI Taxonomy" id="35525"/>
    <lineage>
        <taxon>Eukaryota</taxon>
        <taxon>Metazoa</taxon>
        <taxon>Ecdysozoa</taxon>
        <taxon>Arthropoda</taxon>
        <taxon>Crustacea</taxon>
        <taxon>Branchiopoda</taxon>
        <taxon>Diplostraca</taxon>
        <taxon>Cladocera</taxon>
        <taxon>Anomopoda</taxon>
        <taxon>Daphniidae</taxon>
        <taxon>Daphnia</taxon>
    </lineage>
</organism>
<keyword evidence="1" id="KW-1133">Transmembrane helix</keyword>
<dbReference type="EMBL" id="LRGB01002580">
    <property type="protein sequence ID" value="KZS06925.1"/>
    <property type="molecule type" value="Genomic_DNA"/>
</dbReference>
<comment type="caution">
    <text evidence="2">The sequence shown here is derived from an EMBL/GenBank/DDBJ whole genome shotgun (WGS) entry which is preliminary data.</text>
</comment>
<proteinExistence type="predicted"/>
<feature type="transmembrane region" description="Helical" evidence="1">
    <location>
        <begin position="20"/>
        <end position="40"/>
    </location>
</feature>
<keyword evidence="1" id="KW-0472">Membrane</keyword>
<sequence length="162" mass="18070">MYGTAASKDNYETPVVKNYSSRIFVMFFFFIIFCILARPLSSSADVKTRGFVSLMVADSCEPVQVGGWGQNGGFSCYGNGAAHFFFLSRVGKPVRWFATVEVAAAVAHIKLVRSISELLPHCSLCYLVLCVCVCVHIYIYFPFVAMPVTFKKKFNLTSTGWR</sequence>
<keyword evidence="3" id="KW-1185">Reference proteome</keyword>
<evidence type="ECO:0000313" key="3">
    <source>
        <dbReference type="Proteomes" id="UP000076858"/>
    </source>
</evidence>
<reference evidence="2 3" key="1">
    <citation type="submission" date="2016-03" db="EMBL/GenBank/DDBJ databases">
        <title>EvidentialGene: Evidence-directed Construction of Genes on Genomes.</title>
        <authorList>
            <person name="Gilbert D.G."/>
            <person name="Choi J.-H."/>
            <person name="Mockaitis K."/>
            <person name="Colbourne J."/>
            <person name="Pfrender M."/>
        </authorList>
    </citation>
    <scope>NUCLEOTIDE SEQUENCE [LARGE SCALE GENOMIC DNA]</scope>
    <source>
        <strain evidence="2 3">Xinb3</strain>
        <tissue evidence="2">Complete organism</tissue>
    </source>
</reference>
<dbReference type="Proteomes" id="UP000076858">
    <property type="component" value="Unassembled WGS sequence"/>
</dbReference>